<evidence type="ECO:0000256" key="3">
    <source>
        <dbReference type="ARBA" id="ARBA00022679"/>
    </source>
</evidence>
<dbReference type="GO" id="GO:0004674">
    <property type="term" value="F:protein serine/threonine kinase activity"/>
    <property type="evidence" value="ECO:0007669"/>
    <property type="project" value="UniProtKB-KW"/>
</dbReference>
<keyword evidence="4" id="KW-0547">Nucleotide-binding</keyword>
<organism evidence="9">
    <name type="scientific">Menura novaehollandiae</name>
    <name type="common">superb lyrebird</name>
    <dbReference type="NCBI Taxonomy" id="47692"/>
    <lineage>
        <taxon>Eukaryota</taxon>
        <taxon>Metazoa</taxon>
        <taxon>Chordata</taxon>
        <taxon>Craniata</taxon>
        <taxon>Vertebrata</taxon>
        <taxon>Euteleostomi</taxon>
        <taxon>Archelosauria</taxon>
        <taxon>Archosauria</taxon>
        <taxon>Dinosauria</taxon>
        <taxon>Saurischia</taxon>
        <taxon>Theropoda</taxon>
        <taxon>Coelurosauria</taxon>
        <taxon>Aves</taxon>
        <taxon>Neognathae</taxon>
        <taxon>Neoaves</taxon>
        <taxon>Telluraves</taxon>
        <taxon>Australaves</taxon>
        <taxon>Passeriformes</taxon>
        <taxon>Menuridae</taxon>
        <taxon>Menura</taxon>
    </lineage>
</organism>
<comment type="catalytic activity">
    <reaction evidence="8">
        <text>L-seryl-[protein] + ATP = O-phospho-L-seryl-[protein] + ADP + H(+)</text>
        <dbReference type="Rhea" id="RHEA:17989"/>
        <dbReference type="Rhea" id="RHEA-COMP:9863"/>
        <dbReference type="Rhea" id="RHEA-COMP:11604"/>
        <dbReference type="ChEBI" id="CHEBI:15378"/>
        <dbReference type="ChEBI" id="CHEBI:29999"/>
        <dbReference type="ChEBI" id="CHEBI:30616"/>
        <dbReference type="ChEBI" id="CHEBI:83421"/>
        <dbReference type="ChEBI" id="CHEBI:456216"/>
        <dbReference type="EC" id="2.7.11.1"/>
    </reaction>
</comment>
<dbReference type="Gene3D" id="3.30.200.20">
    <property type="entry name" value="Phosphorylase Kinase, domain 1"/>
    <property type="match status" value="1"/>
</dbReference>
<comment type="catalytic activity">
    <reaction evidence="7">
        <text>L-threonyl-[protein] + ATP = O-phospho-L-threonyl-[protein] + ADP + H(+)</text>
        <dbReference type="Rhea" id="RHEA:46608"/>
        <dbReference type="Rhea" id="RHEA-COMP:11060"/>
        <dbReference type="Rhea" id="RHEA-COMP:11605"/>
        <dbReference type="ChEBI" id="CHEBI:15378"/>
        <dbReference type="ChEBI" id="CHEBI:30013"/>
        <dbReference type="ChEBI" id="CHEBI:30616"/>
        <dbReference type="ChEBI" id="CHEBI:61977"/>
        <dbReference type="ChEBI" id="CHEBI:456216"/>
        <dbReference type="EC" id="2.7.11.1"/>
    </reaction>
</comment>
<comment type="caution">
    <text evidence="9">The sequence shown here is derived from an EMBL/GenBank/DDBJ whole genome shotgun (WGS) entry which is preliminary data.</text>
</comment>
<feature type="non-terminal residue" evidence="9">
    <location>
        <position position="1"/>
    </location>
</feature>
<proteinExistence type="predicted"/>
<name>A0AA97MXX5_9PASS</name>
<feature type="non-terminal residue" evidence="9">
    <location>
        <position position="103"/>
    </location>
</feature>
<dbReference type="GO" id="GO:0005737">
    <property type="term" value="C:cytoplasm"/>
    <property type="evidence" value="ECO:0007669"/>
    <property type="project" value="TreeGrafter"/>
</dbReference>
<dbReference type="GO" id="GO:0007346">
    <property type="term" value="P:regulation of mitotic cell cycle"/>
    <property type="evidence" value="ECO:0007669"/>
    <property type="project" value="TreeGrafter"/>
</dbReference>
<dbReference type="PANTHER" id="PTHR22984">
    <property type="entry name" value="SERINE/THREONINE-PROTEIN KINASE PIM"/>
    <property type="match status" value="1"/>
</dbReference>
<dbReference type="GO" id="GO:0005524">
    <property type="term" value="F:ATP binding"/>
    <property type="evidence" value="ECO:0007669"/>
    <property type="project" value="UniProtKB-KW"/>
</dbReference>
<evidence type="ECO:0000313" key="10">
    <source>
        <dbReference type="Proteomes" id="UP000521578"/>
    </source>
</evidence>
<protein>
    <recommendedName>
        <fullName evidence="1">non-specific serine/threonine protein kinase</fullName>
        <ecNumber evidence="1">2.7.11.1</ecNumber>
    </recommendedName>
</protein>
<evidence type="ECO:0000256" key="5">
    <source>
        <dbReference type="ARBA" id="ARBA00022777"/>
    </source>
</evidence>
<dbReference type="GO" id="GO:0043066">
    <property type="term" value="P:negative regulation of apoptotic process"/>
    <property type="evidence" value="ECO:0007669"/>
    <property type="project" value="TreeGrafter"/>
</dbReference>
<dbReference type="EC" id="2.7.11.1" evidence="1"/>
<evidence type="ECO:0000313" key="9">
    <source>
        <dbReference type="EMBL" id="NXE99765.1"/>
    </source>
</evidence>
<keyword evidence="10" id="KW-1185">Reference proteome</keyword>
<sequence length="103" mass="11117">SPAGKAQEALQERYRLGWLLGSGGFGSVCSGTRMADSAPVRLPEPWNSISPTDGIVVLPQPNSTLVPLEIVLLDKVCTGCAGVIQLLEWVELPNKFFLMVEHL</sequence>
<dbReference type="Proteomes" id="UP000521578">
    <property type="component" value="Unassembled WGS sequence"/>
</dbReference>
<evidence type="ECO:0000256" key="2">
    <source>
        <dbReference type="ARBA" id="ARBA00022527"/>
    </source>
</evidence>
<keyword evidence="3" id="KW-0808">Transferase</keyword>
<dbReference type="AlphaFoldDB" id="A0AA97MXX5"/>
<dbReference type="EMBL" id="VWPS01001004">
    <property type="protein sequence ID" value="NXE99765.1"/>
    <property type="molecule type" value="Genomic_DNA"/>
</dbReference>
<evidence type="ECO:0000256" key="7">
    <source>
        <dbReference type="ARBA" id="ARBA00047899"/>
    </source>
</evidence>
<evidence type="ECO:0000256" key="1">
    <source>
        <dbReference type="ARBA" id="ARBA00012513"/>
    </source>
</evidence>
<accession>A0AA97MXX5</accession>
<keyword evidence="6" id="KW-0067">ATP-binding</keyword>
<dbReference type="InterPro" id="IPR051138">
    <property type="entry name" value="PIM_Ser/Thr_kinase"/>
</dbReference>
<dbReference type="SUPFAM" id="SSF56112">
    <property type="entry name" value="Protein kinase-like (PK-like)"/>
    <property type="match status" value="1"/>
</dbReference>
<reference evidence="9" key="1">
    <citation type="submission" date="2022-12" db="EMBL/GenBank/DDBJ databases">
        <title>Bird 10,000 Genomes (B10K) Project - Family phase.</title>
        <authorList>
            <person name="Zhang G."/>
        </authorList>
    </citation>
    <scope>NUCLEOTIDE SEQUENCE</scope>
    <source>
        <strain evidence="9">B10K-CU-030-46</strain>
        <tissue evidence="9">Muscle</tissue>
    </source>
</reference>
<gene>
    <name evidence="9" type="primary">Pim1_3</name>
    <name evidence="9" type="ORF">MENNOV_R10402</name>
</gene>
<evidence type="ECO:0000256" key="8">
    <source>
        <dbReference type="ARBA" id="ARBA00048679"/>
    </source>
</evidence>
<keyword evidence="5 9" id="KW-0418">Kinase</keyword>
<dbReference type="PANTHER" id="PTHR22984:SF11">
    <property type="entry name" value="AURORA KINASE-RELATED"/>
    <property type="match status" value="1"/>
</dbReference>
<keyword evidence="2" id="KW-0723">Serine/threonine-protein kinase</keyword>
<evidence type="ECO:0000256" key="4">
    <source>
        <dbReference type="ARBA" id="ARBA00022741"/>
    </source>
</evidence>
<dbReference type="InterPro" id="IPR011009">
    <property type="entry name" value="Kinase-like_dom_sf"/>
</dbReference>
<evidence type="ECO:0000256" key="6">
    <source>
        <dbReference type="ARBA" id="ARBA00022840"/>
    </source>
</evidence>